<sequence length="70" mass="7824">MTVEESAKTLKTKLQQSEEMVIKLESDLGDYGIVTRPSTFLFIPQLVATFEPPEEDEEAGGEEYEIGEQA</sequence>
<feature type="region of interest" description="Disordered" evidence="1">
    <location>
        <begin position="51"/>
        <end position="70"/>
    </location>
</feature>
<keyword evidence="3" id="KW-1185">Reference proteome</keyword>
<evidence type="ECO:0000256" key="1">
    <source>
        <dbReference type="SAM" id="MobiDB-lite"/>
    </source>
</evidence>
<accession>A0A2P5ARV4</accession>
<comment type="caution">
    <text evidence="2">The sequence shown here is derived from an EMBL/GenBank/DDBJ whole genome shotgun (WGS) entry which is preliminary data.</text>
</comment>
<organism evidence="2 3">
    <name type="scientific">Parasponia andersonii</name>
    <name type="common">Sponia andersonii</name>
    <dbReference type="NCBI Taxonomy" id="3476"/>
    <lineage>
        <taxon>Eukaryota</taxon>
        <taxon>Viridiplantae</taxon>
        <taxon>Streptophyta</taxon>
        <taxon>Embryophyta</taxon>
        <taxon>Tracheophyta</taxon>
        <taxon>Spermatophyta</taxon>
        <taxon>Magnoliopsida</taxon>
        <taxon>eudicotyledons</taxon>
        <taxon>Gunneridae</taxon>
        <taxon>Pentapetalae</taxon>
        <taxon>rosids</taxon>
        <taxon>fabids</taxon>
        <taxon>Rosales</taxon>
        <taxon>Cannabaceae</taxon>
        <taxon>Parasponia</taxon>
    </lineage>
</organism>
<reference evidence="3" key="1">
    <citation type="submission" date="2016-06" db="EMBL/GenBank/DDBJ databases">
        <title>Parallel loss of symbiosis genes in relatives of nitrogen-fixing non-legume Parasponia.</title>
        <authorList>
            <person name="Van Velzen R."/>
            <person name="Holmer R."/>
            <person name="Bu F."/>
            <person name="Rutten L."/>
            <person name="Van Zeijl A."/>
            <person name="Liu W."/>
            <person name="Santuari L."/>
            <person name="Cao Q."/>
            <person name="Sharma T."/>
            <person name="Shen D."/>
            <person name="Roswanjaya Y."/>
            <person name="Wardhani T."/>
            <person name="Kalhor M.S."/>
            <person name="Jansen J."/>
            <person name="Van den Hoogen J."/>
            <person name="Gungor B."/>
            <person name="Hartog M."/>
            <person name="Hontelez J."/>
            <person name="Verver J."/>
            <person name="Yang W.-C."/>
            <person name="Schijlen E."/>
            <person name="Repin R."/>
            <person name="Schilthuizen M."/>
            <person name="Schranz E."/>
            <person name="Heidstra R."/>
            <person name="Miyata K."/>
            <person name="Fedorova E."/>
            <person name="Kohlen W."/>
            <person name="Bisseling T."/>
            <person name="Smit S."/>
            <person name="Geurts R."/>
        </authorList>
    </citation>
    <scope>NUCLEOTIDE SEQUENCE [LARGE SCALE GENOMIC DNA]</scope>
    <source>
        <strain evidence="3">cv. WU1-14</strain>
    </source>
</reference>
<proteinExistence type="predicted"/>
<evidence type="ECO:0000313" key="3">
    <source>
        <dbReference type="Proteomes" id="UP000237105"/>
    </source>
</evidence>
<name>A0A2P5ARV4_PARAD</name>
<protein>
    <submittedName>
        <fullName evidence="2">Uncharacterized protein</fullName>
    </submittedName>
</protein>
<dbReference type="AlphaFoldDB" id="A0A2P5ARV4"/>
<gene>
    <name evidence="2" type="ORF">PanWU01x14_306560</name>
</gene>
<evidence type="ECO:0000313" key="2">
    <source>
        <dbReference type="EMBL" id="PON39265.1"/>
    </source>
</evidence>
<dbReference type="Proteomes" id="UP000237105">
    <property type="component" value="Unassembled WGS sequence"/>
</dbReference>
<dbReference type="EMBL" id="JXTB01000471">
    <property type="protein sequence ID" value="PON39265.1"/>
    <property type="molecule type" value="Genomic_DNA"/>
</dbReference>
<feature type="compositionally biased region" description="Acidic residues" evidence="1">
    <location>
        <begin position="52"/>
        <end position="70"/>
    </location>
</feature>
<feature type="non-terminal residue" evidence="2">
    <location>
        <position position="70"/>
    </location>
</feature>